<dbReference type="PATRIC" id="fig|742738.3.peg.3656"/>
<gene>
    <name evidence="2" type="ORF">HMPREF9460_03546</name>
</gene>
<dbReference type="eggNOG" id="COG1670">
    <property type="taxonomic scope" value="Bacteria"/>
</dbReference>
<dbReference type="Proteomes" id="UP000029585">
    <property type="component" value="Unassembled WGS sequence"/>
</dbReference>
<dbReference type="InterPro" id="IPR016181">
    <property type="entry name" value="Acyl_CoA_acyltransferase"/>
</dbReference>
<dbReference type="InterPro" id="IPR000182">
    <property type="entry name" value="GNAT_dom"/>
</dbReference>
<accession>A0A096B442</accession>
<evidence type="ECO:0000259" key="1">
    <source>
        <dbReference type="PROSITE" id="PS51186"/>
    </source>
</evidence>
<dbReference type="GO" id="GO:0016747">
    <property type="term" value="F:acyltransferase activity, transferring groups other than amino-acyl groups"/>
    <property type="evidence" value="ECO:0007669"/>
    <property type="project" value="InterPro"/>
</dbReference>
<evidence type="ECO:0000313" key="3">
    <source>
        <dbReference type="Proteomes" id="UP000029585"/>
    </source>
</evidence>
<dbReference type="Pfam" id="PF13302">
    <property type="entry name" value="Acetyltransf_3"/>
    <property type="match status" value="1"/>
</dbReference>
<dbReference type="Gene3D" id="3.40.630.30">
    <property type="match status" value="1"/>
</dbReference>
<dbReference type="SUPFAM" id="SSF55729">
    <property type="entry name" value="Acyl-CoA N-acyltransferases (Nat)"/>
    <property type="match status" value="1"/>
</dbReference>
<organism evidence="2 3">
    <name type="scientific">Flavonifractor plautii 1_3_50AFAA</name>
    <dbReference type="NCBI Taxonomy" id="742738"/>
    <lineage>
        <taxon>Bacteria</taxon>
        <taxon>Bacillati</taxon>
        <taxon>Bacillota</taxon>
        <taxon>Clostridia</taxon>
        <taxon>Eubacteriales</taxon>
        <taxon>Oscillospiraceae</taxon>
        <taxon>Flavonifractor</taxon>
    </lineage>
</organism>
<sequence length="206" mass="24243">MTNKGGRNIPALVFCFLYCYHTFIEQIGICASGVEYKMILDTERLFLREMKQNDFQDLAEILQNPRVMYAYEHDFSDNDVQAWLDRQIERYKKYGFGLWAVVLKDTNEMIGQAGLTMQPYKNTEVLEIGYLLKEKFWHYGYAREAAMGCKKYAFENLNRAKVYSIIKSDNLASMKIAESIGMIKEDEFITQYYNGEMLHFLYSVHK</sequence>
<dbReference type="InterPro" id="IPR051531">
    <property type="entry name" value="N-acetyltransferase"/>
</dbReference>
<dbReference type="PANTHER" id="PTHR43792">
    <property type="entry name" value="GNAT FAMILY, PUTATIVE (AFU_ORTHOLOGUE AFUA_3G00765)-RELATED-RELATED"/>
    <property type="match status" value="1"/>
</dbReference>
<comment type="caution">
    <text evidence="2">The sequence shown here is derived from an EMBL/GenBank/DDBJ whole genome shotgun (WGS) entry which is preliminary data.</text>
</comment>
<dbReference type="PANTHER" id="PTHR43792:SF1">
    <property type="entry name" value="N-ACETYLTRANSFERASE DOMAIN-CONTAINING PROTEIN"/>
    <property type="match status" value="1"/>
</dbReference>
<keyword evidence="3" id="KW-1185">Reference proteome</keyword>
<dbReference type="EMBL" id="ADLO01000105">
    <property type="protein sequence ID" value="KGF53726.1"/>
    <property type="molecule type" value="Genomic_DNA"/>
</dbReference>
<dbReference type="AlphaFoldDB" id="A0A096B442"/>
<evidence type="ECO:0000313" key="2">
    <source>
        <dbReference type="EMBL" id="KGF53726.1"/>
    </source>
</evidence>
<protein>
    <recommendedName>
        <fullName evidence="1">N-acetyltransferase domain-containing protein</fullName>
    </recommendedName>
</protein>
<name>A0A096B442_FLAPL</name>
<proteinExistence type="predicted"/>
<feature type="domain" description="N-acetyltransferase" evidence="1">
    <location>
        <begin position="45"/>
        <end position="202"/>
    </location>
</feature>
<dbReference type="HOGENOM" id="CLU_013985_3_1_9"/>
<dbReference type="PROSITE" id="PS51186">
    <property type="entry name" value="GNAT"/>
    <property type="match status" value="1"/>
</dbReference>
<reference evidence="2 3" key="1">
    <citation type="submission" date="2011-08" db="EMBL/GenBank/DDBJ databases">
        <title>The Genome Sequence of Clostridium orbiscindens 1_3_50AFAA.</title>
        <authorList>
            <consortium name="The Broad Institute Genome Sequencing Platform"/>
            <person name="Earl A."/>
            <person name="Ward D."/>
            <person name="Feldgarden M."/>
            <person name="Gevers D."/>
            <person name="Daigneault M."/>
            <person name="Strauss J."/>
            <person name="Allen-Vercoe E."/>
            <person name="Young S.K."/>
            <person name="Zeng Q."/>
            <person name="Gargeya S."/>
            <person name="Fitzgerald M."/>
            <person name="Haas B."/>
            <person name="Abouelleil A."/>
            <person name="Alvarado L."/>
            <person name="Arachchi H.M."/>
            <person name="Berlin A."/>
            <person name="Brown A."/>
            <person name="Chapman S.B."/>
            <person name="Chen Z."/>
            <person name="Dunbar C."/>
            <person name="Freedman E."/>
            <person name="Gearin G."/>
            <person name="Gellesch M."/>
            <person name="Goldberg J."/>
            <person name="Griggs A."/>
            <person name="Gujja S."/>
            <person name="Heiman D."/>
            <person name="Howarth C."/>
            <person name="Larson L."/>
            <person name="Lui A."/>
            <person name="MacDonald P.J.P."/>
            <person name="Montmayeur A."/>
            <person name="Murphy C."/>
            <person name="Neiman D."/>
            <person name="Pearson M."/>
            <person name="Priest M."/>
            <person name="Roberts A."/>
            <person name="Saif S."/>
            <person name="Shea T."/>
            <person name="Shenoy N."/>
            <person name="Sisk P."/>
            <person name="Stolte C."/>
            <person name="Sykes S."/>
            <person name="Wortman J."/>
            <person name="Nusbaum C."/>
            <person name="Birren B."/>
        </authorList>
    </citation>
    <scope>NUCLEOTIDE SEQUENCE [LARGE SCALE GENOMIC DNA]</scope>
    <source>
        <strain evidence="2 3">1_3_50AFAA</strain>
    </source>
</reference>